<dbReference type="PROSITE" id="PS50042">
    <property type="entry name" value="CNMP_BINDING_3"/>
    <property type="match status" value="1"/>
</dbReference>
<keyword evidence="1" id="KW-0805">Transcription regulation</keyword>
<dbReference type="SMART" id="SM00419">
    <property type="entry name" value="HTH_CRP"/>
    <property type="match status" value="1"/>
</dbReference>
<feature type="domain" description="Cyclic nucleotide-binding" evidence="4">
    <location>
        <begin position="14"/>
        <end position="121"/>
    </location>
</feature>
<gene>
    <name evidence="6" type="ORF">PMEL_200288</name>
</gene>
<dbReference type="InterPro" id="IPR000595">
    <property type="entry name" value="cNMP-bd_dom"/>
</dbReference>
<evidence type="ECO:0000256" key="3">
    <source>
        <dbReference type="ARBA" id="ARBA00023163"/>
    </source>
</evidence>
<dbReference type="OrthoDB" id="9774616at2"/>
<reference evidence="6 7" key="1">
    <citation type="submission" date="2017-05" db="EMBL/GenBank/DDBJ databases">
        <title>whole genome sequence of Prevotella melaninogenica GAI 07411.</title>
        <authorList>
            <person name="Kondo Y."/>
            <person name="Hoshino T."/>
        </authorList>
    </citation>
    <scope>NUCLEOTIDE SEQUENCE [LARGE SCALE GENOMIC DNA]</scope>
    <source>
        <strain evidence="6 7">GAI 07411</strain>
    </source>
</reference>
<evidence type="ECO:0000259" key="4">
    <source>
        <dbReference type="PROSITE" id="PS50042"/>
    </source>
</evidence>
<accession>A0A250KL32</accession>
<feature type="domain" description="HTH crp-type" evidence="5">
    <location>
        <begin position="151"/>
        <end position="219"/>
    </location>
</feature>
<dbReference type="Pfam" id="PF13545">
    <property type="entry name" value="HTH_Crp_2"/>
    <property type="match status" value="1"/>
</dbReference>
<evidence type="ECO:0000256" key="1">
    <source>
        <dbReference type="ARBA" id="ARBA00023015"/>
    </source>
</evidence>
<dbReference type="Gene3D" id="2.60.120.10">
    <property type="entry name" value="Jelly Rolls"/>
    <property type="match status" value="1"/>
</dbReference>
<dbReference type="PROSITE" id="PS51063">
    <property type="entry name" value="HTH_CRP_2"/>
    <property type="match status" value="1"/>
</dbReference>
<keyword evidence="2" id="KW-0238">DNA-binding</keyword>
<dbReference type="InterPro" id="IPR018490">
    <property type="entry name" value="cNMP-bd_dom_sf"/>
</dbReference>
<dbReference type="GO" id="GO:0003677">
    <property type="term" value="F:DNA binding"/>
    <property type="evidence" value="ECO:0007669"/>
    <property type="project" value="UniProtKB-KW"/>
</dbReference>
<dbReference type="InterPro" id="IPR012318">
    <property type="entry name" value="HTH_CRP"/>
</dbReference>
<name>A0A250KL32_9BACT</name>
<dbReference type="SUPFAM" id="SSF46785">
    <property type="entry name" value="Winged helix' DNA-binding domain"/>
    <property type="match status" value="1"/>
</dbReference>
<sequence>MKKTIFSQLESSALFSGLDANDIERHLNTLRYSVKKVPAKTVFISENDSLCEIIVVVEGLVSAEMSTAKGKHLMVDYLKAGTMLAPAFVYSDECEVPVEVKTIEKSVLFCMSKDDFSLLIGFCEPVRNNFIHILSHINFFLISKIRMVYMSSIKEKIATFLLRKATIMHCDSVPLSLSRRQLADVFGIQKSSLIRTLNELEHDNLIFVREKEIVILDAHGLQEILKG</sequence>
<organism evidence="6 7">
    <name type="scientific">Prevotella melaninogenica</name>
    <dbReference type="NCBI Taxonomy" id="28132"/>
    <lineage>
        <taxon>Bacteria</taxon>
        <taxon>Pseudomonadati</taxon>
        <taxon>Bacteroidota</taxon>
        <taxon>Bacteroidia</taxon>
        <taxon>Bacteroidales</taxon>
        <taxon>Prevotellaceae</taxon>
        <taxon>Prevotella</taxon>
    </lineage>
</organism>
<dbReference type="InterPro" id="IPR014710">
    <property type="entry name" value="RmlC-like_jellyroll"/>
</dbReference>
<dbReference type="EMBL" id="AP018050">
    <property type="protein sequence ID" value="BBA29765.1"/>
    <property type="molecule type" value="Genomic_DNA"/>
</dbReference>
<dbReference type="SUPFAM" id="SSF51206">
    <property type="entry name" value="cAMP-binding domain-like"/>
    <property type="match status" value="1"/>
</dbReference>
<keyword evidence="3" id="KW-0804">Transcription</keyword>
<protein>
    <submittedName>
        <fullName evidence="6">cAMP-binding protein</fullName>
    </submittedName>
</protein>
<dbReference type="GO" id="GO:0006355">
    <property type="term" value="P:regulation of DNA-templated transcription"/>
    <property type="evidence" value="ECO:0007669"/>
    <property type="project" value="InterPro"/>
</dbReference>
<evidence type="ECO:0000259" key="5">
    <source>
        <dbReference type="PROSITE" id="PS51063"/>
    </source>
</evidence>
<proteinExistence type="predicted"/>
<dbReference type="AlphaFoldDB" id="A0A250KL32"/>
<evidence type="ECO:0000313" key="7">
    <source>
        <dbReference type="Proteomes" id="UP000267517"/>
    </source>
</evidence>
<dbReference type="Pfam" id="PF00027">
    <property type="entry name" value="cNMP_binding"/>
    <property type="match status" value="1"/>
</dbReference>
<dbReference type="RefSeq" id="WP_120174904.1">
    <property type="nucleotide sequence ID" value="NZ_AP018050.1"/>
</dbReference>
<evidence type="ECO:0000256" key="2">
    <source>
        <dbReference type="ARBA" id="ARBA00023125"/>
    </source>
</evidence>
<evidence type="ECO:0000313" key="6">
    <source>
        <dbReference type="EMBL" id="BBA29765.1"/>
    </source>
</evidence>
<dbReference type="InterPro" id="IPR036390">
    <property type="entry name" value="WH_DNA-bd_sf"/>
</dbReference>
<dbReference type="Proteomes" id="UP000267517">
    <property type="component" value="Chromosome II"/>
</dbReference>
<dbReference type="CDD" id="cd00038">
    <property type="entry name" value="CAP_ED"/>
    <property type="match status" value="1"/>
</dbReference>